<keyword evidence="2" id="KW-0732">Signal</keyword>
<dbReference type="Pfam" id="PF02493">
    <property type="entry name" value="MORN"/>
    <property type="match status" value="3"/>
</dbReference>
<evidence type="ECO:0000256" key="2">
    <source>
        <dbReference type="SAM" id="SignalP"/>
    </source>
</evidence>
<sequence>MRKKVILSPGIIVLLLSFLFSAGNIAHAEIKTIFAEGIARVGETETEVQAKQRAWLDAQRQALEEAGVVIAGSTTVTNHELVDDWIQSVTMAKVETKLLSETRSFENNLVVYRVKLACRINTDDIASLNAELENIAIGKHRPYEPGKPPATRSSAPVAERVKDFALKNGSLYTGTLADGLPDGQGVMLYPDGGKYEGAFRKGLRQGEGVMTWANGDCYRGHWLKDMRTGRGEFVSAQGNRQTGRWLNDLFYEE</sequence>
<evidence type="ECO:0000256" key="1">
    <source>
        <dbReference type="ARBA" id="ARBA00022737"/>
    </source>
</evidence>
<reference evidence="3" key="1">
    <citation type="submission" date="2024-05" db="EMBL/GenBank/DDBJ databases">
        <title>Isolation and characterization of Sporomusa carbonis sp. nov., a carboxydotrophic hydrogenogen in the genus of Sporomusa isolated from a charcoal burning pile.</title>
        <authorList>
            <person name="Boeer T."/>
            <person name="Rosenbaum F."/>
            <person name="Eysell L."/>
            <person name="Mueller V."/>
            <person name="Daniel R."/>
            <person name="Poehlein A."/>
        </authorList>
    </citation>
    <scope>NUCLEOTIDE SEQUENCE [LARGE SCALE GENOMIC DNA]</scope>
    <source>
        <strain evidence="3">DSM 3132</strain>
    </source>
</reference>
<evidence type="ECO:0000313" key="4">
    <source>
        <dbReference type="Proteomes" id="UP000216052"/>
    </source>
</evidence>
<dbReference type="Gene3D" id="3.30.1660.40">
    <property type="entry name" value="FlgT, N-terminal domain"/>
    <property type="match status" value="1"/>
</dbReference>
<dbReference type="EMBL" id="CP155571">
    <property type="protein sequence ID" value="XFO75359.1"/>
    <property type="molecule type" value="Genomic_DNA"/>
</dbReference>
<protein>
    <recommendedName>
        <fullName evidence="5">MORN repeat protein</fullName>
    </recommendedName>
</protein>
<gene>
    <name evidence="3" type="ORF">SPACI_054790</name>
</gene>
<keyword evidence="1" id="KW-0677">Repeat</keyword>
<evidence type="ECO:0008006" key="5">
    <source>
        <dbReference type="Google" id="ProtNLM"/>
    </source>
</evidence>
<proteinExistence type="predicted"/>
<dbReference type="Proteomes" id="UP000216052">
    <property type="component" value="Chromosome"/>
</dbReference>
<dbReference type="Gene3D" id="2.20.110.10">
    <property type="entry name" value="Histone H3 K4-specific methyltransferase SET7/9 N-terminal domain"/>
    <property type="match status" value="2"/>
</dbReference>
<evidence type="ECO:0000313" key="3">
    <source>
        <dbReference type="EMBL" id="XFO75359.1"/>
    </source>
</evidence>
<dbReference type="SUPFAM" id="SSF82185">
    <property type="entry name" value="Histone H3 K4-specific methyltransferase SET7/9 N-terminal domain"/>
    <property type="match status" value="1"/>
</dbReference>
<feature type="signal peptide" evidence="2">
    <location>
        <begin position="1"/>
        <end position="28"/>
    </location>
</feature>
<accession>A0ABZ3JBI9</accession>
<dbReference type="InterPro" id="IPR038180">
    <property type="entry name" value="FlgT_N_sf"/>
</dbReference>
<dbReference type="InterPro" id="IPR003409">
    <property type="entry name" value="MORN"/>
</dbReference>
<dbReference type="RefSeq" id="WP_169717081.1">
    <property type="nucleotide sequence ID" value="NZ_CP155571.1"/>
</dbReference>
<dbReference type="SMART" id="SM00698">
    <property type="entry name" value="MORN"/>
    <property type="match status" value="3"/>
</dbReference>
<keyword evidence="4" id="KW-1185">Reference proteome</keyword>
<organism evidence="3 4">
    <name type="scientific">Sporomusa acidovorans (strain ATCC 49682 / DSM 3132 / Mol)</name>
    <dbReference type="NCBI Taxonomy" id="1123286"/>
    <lineage>
        <taxon>Bacteria</taxon>
        <taxon>Bacillati</taxon>
        <taxon>Bacillota</taxon>
        <taxon>Negativicutes</taxon>
        <taxon>Selenomonadales</taxon>
        <taxon>Sporomusaceae</taxon>
        <taxon>Sporomusa</taxon>
    </lineage>
</organism>
<dbReference type="PANTHER" id="PTHR43215">
    <property type="entry name" value="RADIAL SPOKE HEAD 1 HOMOLOG"/>
    <property type="match status" value="1"/>
</dbReference>
<feature type="chain" id="PRO_5045938920" description="MORN repeat protein" evidence="2">
    <location>
        <begin position="29"/>
        <end position="253"/>
    </location>
</feature>
<name>A0ABZ3JBI9_SPOA4</name>
<dbReference type="PANTHER" id="PTHR43215:SF14">
    <property type="entry name" value="RADIAL SPOKE HEAD 1 HOMOLOG"/>
    <property type="match status" value="1"/>
</dbReference>